<dbReference type="AlphaFoldDB" id="A0A1M7K8C3"/>
<dbReference type="OrthoDB" id="9796521at2"/>
<dbReference type="Gene3D" id="3.10.180.10">
    <property type="entry name" value="2,3-Dihydroxybiphenyl 1,2-Dioxygenase, domain 1"/>
    <property type="match status" value="1"/>
</dbReference>
<feature type="domain" description="VOC" evidence="1">
    <location>
        <begin position="20"/>
        <end position="132"/>
    </location>
</feature>
<accession>A0A1M7K8C3</accession>
<dbReference type="InterPro" id="IPR004360">
    <property type="entry name" value="Glyas_Fos-R_dOase_dom"/>
</dbReference>
<sequence length="140" mass="15626">MTAKSRPAPDQDGSLASMIECHGLILFTENYEDCVSFYRFKLGLPLWYEKDGLTCLHFGDGYLMIETGGIARKSRKTVSENPTAIRFNVQDVKAAAQRLEKQGVDVRINEYSWGTTGSFVDPDGNVCSLKNADDPYFKVS</sequence>
<protein>
    <submittedName>
        <fullName evidence="2">Lactoylglutathione lyase</fullName>
    </submittedName>
</protein>
<organism evidence="2 3">
    <name type="scientific">Roseibium suaedae</name>
    <dbReference type="NCBI Taxonomy" id="735517"/>
    <lineage>
        <taxon>Bacteria</taxon>
        <taxon>Pseudomonadati</taxon>
        <taxon>Pseudomonadota</taxon>
        <taxon>Alphaproteobacteria</taxon>
        <taxon>Hyphomicrobiales</taxon>
        <taxon>Stappiaceae</taxon>
        <taxon>Roseibium</taxon>
    </lineage>
</organism>
<dbReference type="Proteomes" id="UP000186002">
    <property type="component" value="Unassembled WGS sequence"/>
</dbReference>
<evidence type="ECO:0000313" key="3">
    <source>
        <dbReference type="Proteomes" id="UP000186002"/>
    </source>
</evidence>
<dbReference type="InterPro" id="IPR037523">
    <property type="entry name" value="VOC_core"/>
</dbReference>
<dbReference type="SUPFAM" id="SSF54593">
    <property type="entry name" value="Glyoxalase/Bleomycin resistance protein/Dihydroxybiphenyl dioxygenase"/>
    <property type="match status" value="1"/>
</dbReference>
<name>A0A1M7K8C3_9HYPH</name>
<dbReference type="PROSITE" id="PS51819">
    <property type="entry name" value="VOC"/>
    <property type="match status" value="1"/>
</dbReference>
<keyword evidence="2" id="KW-0456">Lyase</keyword>
<keyword evidence="3" id="KW-1185">Reference proteome</keyword>
<evidence type="ECO:0000313" key="2">
    <source>
        <dbReference type="EMBL" id="SHM61441.1"/>
    </source>
</evidence>
<dbReference type="RefSeq" id="WP_139251136.1">
    <property type="nucleotide sequence ID" value="NZ_FRBW01000003.1"/>
</dbReference>
<gene>
    <name evidence="2" type="ORF">SAMN05444272_2749</name>
</gene>
<proteinExistence type="predicted"/>
<dbReference type="STRING" id="735517.SAMN05444272_2749"/>
<reference evidence="2 3" key="1">
    <citation type="submission" date="2016-11" db="EMBL/GenBank/DDBJ databases">
        <authorList>
            <person name="Jaros S."/>
            <person name="Januszkiewicz K."/>
            <person name="Wedrychowicz H."/>
        </authorList>
    </citation>
    <scope>NUCLEOTIDE SEQUENCE [LARGE SCALE GENOMIC DNA]</scope>
    <source>
        <strain evidence="2 3">DSM 22153</strain>
    </source>
</reference>
<dbReference type="GO" id="GO:0016829">
    <property type="term" value="F:lyase activity"/>
    <property type="evidence" value="ECO:0007669"/>
    <property type="project" value="UniProtKB-KW"/>
</dbReference>
<evidence type="ECO:0000259" key="1">
    <source>
        <dbReference type="PROSITE" id="PS51819"/>
    </source>
</evidence>
<dbReference type="Pfam" id="PF00903">
    <property type="entry name" value="Glyoxalase"/>
    <property type="match status" value="1"/>
</dbReference>
<dbReference type="EMBL" id="FRBW01000003">
    <property type="protein sequence ID" value="SHM61441.1"/>
    <property type="molecule type" value="Genomic_DNA"/>
</dbReference>
<dbReference type="InterPro" id="IPR029068">
    <property type="entry name" value="Glyas_Bleomycin-R_OHBP_Dase"/>
</dbReference>